<dbReference type="Proteomes" id="UP000324767">
    <property type="component" value="Unassembled WGS sequence"/>
</dbReference>
<dbReference type="GO" id="GO:0000287">
    <property type="term" value="F:magnesium ion binding"/>
    <property type="evidence" value="ECO:0007669"/>
    <property type="project" value="TreeGrafter"/>
</dbReference>
<dbReference type="OrthoDB" id="442176at2759"/>
<sequence>MTVFEIEQKFSWTIRNPNVLKSNGGNPPFRHINLMNTQFFRDAYYDSHQKLSSAGLWVRKRIYCNVSKPSEAIGTQIWEAKQAVKGSSFNRLTFQETCEFIVSRHTFIADEKFTVVLDSTDFGHSVGEVELLAEDADKAHADIDAFLDRYAWFFNRSKPKGKLTAYFEKFGTSQQKAR</sequence>
<dbReference type="InterPro" id="IPR033469">
    <property type="entry name" value="CYTH-like_dom_sf"/>
</dbReference>
<evidence type="ECO:0000313" key="2">
    <source>
        <dbReference type="Proteomes" id="UP000324767"/>
    </source>
</evidence>
<dbReference type="GO" id="GO:0050333">
    <property type="term" value="F:thiamine triphosphate phosphatase activity"/>
    <property type="evidence" value="ECO:0007669"/>
    <property type="project" value="InterPro"/>
</dbReference>
<protein>
    <submittedName>
        <fullName evidence="1">Uncharacterized protein</fullName>
    </submittedName>
</protein>
<dbReference type="GO" id="GO:0042357">
    <property type="term" value="P:thiamine diphosphate metabolic process"/>
    <property type="evidence" value="ECO:0007669"/>
    <property type="project" value="TreeGrafter"/>
</dbReference>
<dbReference type="PANTHER" id="PTHR14586:SF1">
    <property type="entry name" value="THIAMINE-TRIPHOSPHATASE"/>
    <property type="match status" value="1"/>
</dbReference>
<dbReference type="SUPFAM" id="SSF55154">
    <property type="entry name" value="CYTH-like phosphatases"/>
    <property type="match status" value="1"/>
</dbReference>
<accession>A0A5M8PW49</accession>
<dbReference type="InterPro" id="IPR039582">
    <property type="entry name" value="THTPA"/>
</dbReference>
<name>A0A5M8PW49_9LECA</name>
<reference evidence="1 2" key="1">
    <citation type="submission" date="2019-09" db="EMBL/GenBank/DDBJ databases">
        <title>The hologenome of the rock-dwelling lichen Lasallia pustulata.</title>
        <authorList>
            <person name="Greshake Tzovaras B."/>
            <person name="Segers F."/>
            <person name="Bicker A."/>
            <person name="Dal Grande F."/>
            <person name="Otte J."/>
            <person name="Hankeln T."/>
            <person name="Schmitt I."/>
            <person name="Ebersberger I."/>
        </authorList>
    </citation>
    <scope>NUCLEOTIDE SEQUENCE [LARGE SCALE GENOMIC DNA]</scope>
    <source>
        <strain evidence="1">A1-1</strain>
    </source>
</reference>
<dbReference type="PANTHER" id="PTHR14586">
    <property type="entry name" value="THIAMINE-TRIPHOSPHATASE"/>
    <property type="match status" value="1"/>
</dbReference>
<proteinExistence type="predicted"/>
<dbReference type="AlphaFoldDB" id="A0A5M8PW49"/>
<dbReference type="Gene3D" id="2.40.320.10">
    <property type="entry name" value="Hypothetical Protein Pfu-838710-001"/>
    <property type="match status" value="2"/>
</dbReference>
<gene>
    <name evidence="1" type="ORF">FRX48_03904</name>
</gene>
<comment type="caution">
    <text evidence="1">The sequence shown here is derived from an EMBL/GenBank/DDBJ whole genome shotgun (WGS) entry which is preliminary data.</text>
</comment>
<dbReference type="EMBL" id="VXIT01000005">
    <property type="protein sequence ID" value="KAA6412911.1"/>
    <property type="molecule type" value="Genomic_DNA"/>
</dbReference>
<evidence type="ECO:0000313" key="1">
    <source>
        <dbReference type="EMBL" id="KAA6412911.1"/>
    </source>
</evidence>
<organism evidence="1 2">
    <name type="scientific">Lasallia pustulata</name>
    <dbReference type="NCBI Taxonomy" id="136370"/>
    <lineage>
        <taxon>Eukaryota</taxon>
        <taxon>Fungi</taxon>
        <taxon>Dikarya</taxon>
        <taxon>Ascomycota</taxon>
        <taxon>Pezizomycotina</taxon>
        <taxon>Lecanoromycetes</taxon>
        <taxon>OSLEUM clade</taxon>
        <taxon>Umbilicariomycetidae</taxon>
        <taxon>Umbilicariales</taxon>
        <taxon>Umbilicariaceae</taxon>
        <taxon>Lasallia</taxon>
    </lineage>
</organism>